<comment type="caution">
    <text evidence="2">The sequence shown here is derived from an EMBL/GenBank/DDBJ whole genome shotgun (WGS) entry which is preliminary data.</text>
</comment>
<evidence type="ECO:0008006" key="4">
    <source>
        <dbReference type="Google" id="ProtNLM"/>
    </source>
</evidence>
<reference evidence="2 3" key="1">
    <citation type="submission" date="2021-03" db="EMBL/GenBank/DDBJ databases">
        <authorList>
            <person name="King G.J."/>
            <person name="Bancroft I."/>
            <person name="Baten A."/>
            <person name="Bloomfield J."/>
            <person name="Borpatragohain P."/>
            <person name="He Z."/>
            <person name="Irish N."/>
            <person name="Irwin J."/>
            <person name="Liu K."/>
            <person name="Mauleon R.P."/>
            <person name="Moore J."/>
            <person name="Morris R."/>
            <person name="Ostergaard L."/>
            <person name="Wang B."/>
            <person name="Wells R."/>
        </authorList>
    </citation>
    <scope>NUCLEOTIDE SEQUENCE [LARGE SCALE GENOMIC DNA]</scope>
    <source>
        <strain evidence="2">R-o-18</strain>
        <tissue evidence="2">Leaf</tissue>
    </source>
</reference>
<sequence length="162" mass="18429">MVHQKEEEEGEIVEEDEGQANSAKEETGSRVNLKLSAQAAGQSFNATFPGWQCLHNYSHYRLGRIWVCWSESVDVVPVLVSSQMITCLVRFKESNDIFLASFVYASNFMVERRELWREMKMVSRQVASGPNPWILQGDFNVTLSAMEHSRFLNTAGESAYVI</sequence>
<proteinExistence type="predicted"/>
<feature type="compositionally biased region" description="Acidic residues" evidence="1">
    <location>
        <begin position="7"/>
        <end position="18"/>
    </location>
</feature>
<gene>
    <name evidence="2" type="primary">A04p017300.1_BraROA</name>
    <name evidence="2" type="ORF">IGI04_015524</name>
</gene>
<keyword evidence="3" id="KW-1185">Reference proteome</keyword>
<dbReference type="EMBL" id="JADBGQ010000004">
    <property type="protein sequence ID" value="KAG5400917.1"/>
    <property type="molecule type" value="Genomic_DNA"/>
</dbReference>
<organism evidence="2 3">
    <name type="scientific">Brassica rapa subsp. trilocularis</name>
    <dbReference type="NCBI Taxonomy" id="1813537"/>
    <lineage>
        <taxon>Eukaryota</taxon>
        <taxon>Viridiplantae</taxon>
        <taxon>Streptophyta</taxon>
        <taxon>Embryophyta</taxon>
        <taxon>Tracheophyta</taxon>
        <taxon>Spermatophyta</taxon>
        <taxon>Magnoliopsida</taxon>
        <taxon>eudicotyledons</taxon>
        <taxon>Gunneridae</taxon>
        <taxon>Pentapetalae</taxon>
        <taxon>rosids</taxon>
        <taxon>malvids</taxon>
        <taxon>Brassicales</taxon>
        <taxon>Brassicaceae</taxon>
        <taxon>Brassiceae</taxon>
        <taxon>Brassica</taxon>
    </lineage>
</organism>
<evidence type="ECO:0000313" key="2">
    <source>
        <dbReference type="EMBL" id="KAG5400917.1"/>
    </source>
</evidence>
<dbReference type="Proteomes" id="UP000823674">
    <property type="component" value="Chromosome A04"/>
</dbReference>
<dbReference type="SUPFAM" id="SSF56219">
    <property type="entry name" value="DNase I-like"/>
    <property type="match status" value="1"/>
</dbReference>
<protein>
    <recommendedName>
        <fullName evidence="4">Endonuclease/exonuclease/phosphatase domain-containing protein</fullName>
    </recommendedName>
</protein>
<feature type="region of interest" description="Disordered" evidence="1">
    <location>
        <begin position="1"/>
        <end position="29"/>
    </location>
</feature>
<evidence type="ECO:0000313" key="3">
    <source>
        <dbReference type="Proteomes" id="UP000823674"/>
    </source>
</evidence>
<dbReference type="Gene3D" id="3.60.10.10">
    <property type="entry name" value="Endonuclease/exonuclease/phosphatase"/>
    <property type="match status" value="1"/>
</dbReference>
<accession>A0ABQ7MQC0</accession>
<dbReference type="InterPro" id="IPR036691">
    <property type="entry name" value="Endo/exonu/phosph_ase_sf"/>
</dbReference>
<evidence type="ECO:0000256" key="1">
    <source>
        <dbReference type="SAM" id="MobiDB-lite"/>
    </source>
</evidence>
<name>A0ABQ7MQC0_BRACM</name>